<proteinExistence type="predicted"/>
<dbReference type="InterPro" id="IPR004840">
    <property type="entry name" value="Amino_acid_permease_CS"/>
</dbReference>
<dbReference type="SUPFAM" id="SSF53686">
    <property type="entry name" value="Tryptophan synthase beta subunit-like PLP-dependent enzymes"/>
    <property type="match status" value="2"/>
</dbReference>
<feature type="transmembrane region" description="Helical" evidence="7">
    <location>
        <begin position="595"/>
        <end position="618"/>
    </location>
</feature>
<keyword evidence="4" id="KW-0029">Amino-acid transport</keyword>
<protein>
    <submittedName>
        <fullName evidence="10">Dicarboxylic amino acid permease</fullName>
    </submittedName>
</protein>
<organism evidence="10 11">
    <name type="scientific">Purpureocillium lavendulum</name>
    <dbReference type="NCBI Taxonomy" id="1247861"/>
    <lineage>
        <taxon>Eukaryota</taxon>
        <taxon>Fungi</taxon>
        <taxon>Dikarya</taxon>
        <taxon>Ascomycota</taxon>
        <taxon>Pezizomycotina</taxon>
        <taxon>Sordariomycetes</taxon>
        <taxon>Hypocreomycetidae</taxon>
        <taxon>Hypocreales</taxon>
        <taxon>Ophiocordycipitaceae</taxon>
        <taxon>Purpureocillium</taxon>
    </lineage>
</organism>
<keyword evidence="2" id="KW-0813">Transport</keyword>
<dbReference type="PANTHER" id="PTHR43341:SF9">
    <property type="entry name" value="DICARBOXYLIC AMINO ACID PERMEASE"/>
    <property type="match status" value="1"/>
</dbReference>
<dbReference type="InterPro" id="IPR050524">
    <property type="entry name" value="APC_YAT"/>
</dbReference>
<feature type="transmembrane region" description="Helical" evidence="7">
    <location>
        <begin position="765"/>
        <end position="784"/>
    </location>
</feature>
<reference evidence="10" key="1">
    <citation type="submission" date="2023-01" db="EMBL/GenBank/DDBJ databases">
        <title>The growth and conidiation of Purpureocillium lavendulum are regulated by nitrogen source and histone H3K14 acetylation.</title>
        <authorList>
            <person name="Tang P."/>
            <person name="Han J."/>
            <person name="Zhang C."/>
            <person name="Tang P."/>
            <person name="Qi F."/>
            <person name="Zhang K."/>
            <person name="Liang L."/>
        </authorList>
    </citation>
    <scope>NUCLEOTIDE SEQUENCE</scope>
    <source>
        <strain evidence="10">YMF1.00683</strain>
    </source>
</reference>
<dbReference type="Proteomes" id="UP001163105">
    <property type="component" value="Unassembled WGS sequence"/>
</dbReference>
<feature type="transmembrane region" description="Helical" evidence="7">
    <location>
        <begin position="433"/>
        <end position="454"/>
    </location>
</feature>
<evidence type="ECO:0000313" key="10">
    <source>
        <dbReference type="EMBL" id="KAJ6439258.1"/>
    </source>
</evidence>
<evidence type="ECO:0000256" key="2">
    <source>
        <dbReference type="ARBA" id="ARBA00022448"/>
    </source>
</evidence>
<evidence type="ECO:0000313" key="11">
    <source>
        <dbReference type="Proteomes" id="UP001163105"/>
    </source>
</evidence>
<dbReference type="InterPro" id="IPR036052">
    <property type="entry name" value="TrpB-like_PALP_sf"/>
</dbReference>
<feature type="transmembrane region" description="Helical" evidence="7">
    <location>
        <begin position="101"/>
        <end position="124"/>
    </location>
</feature>
<feature type="transmembrane region" description="Helical" evidence="7">
    <location>
        <begin position="723"/>
        <end position="745"/>
    </location>
</feature>
<feature type="domain" description="Amino acid permease/ SLC12A" evidence="9">
    <location>
        <begin position="325"/>
        <end position="784"/>
    </location>
</feature>
<dbReference type="GO" id="GO:0015171">
    <property type="term" value="F:amino acid transmembrane transporter activity"/>
    <property type="evidence" value="ECO:0007669"/>
    <property type="project" value="TreeGrafter"/>
</dbReference>
<evidence type="ECO:0000259" key="8">
    <source>
        <dbReference type="Pfam" id="PF00291"/>
    </source>
</evidence>
<keyword evidence="11" id="KW-1185">Reference proteome</keyword>
<comment type="caution">
    <text evidence="10">The sequence shown here is derived from an EMBL/GenBank/DDBJ whole genome shotgun (WGS) entry which is preliminary data.</text>
</comment>
<evidence type="ECO:0000256" key="5">
    <source>
        <dbReference type="ARBA" id="ARBA00022989"/>
    </source>
</evidence>
<dbReference type="Gene3D" id="1.20.1740.10">
    <property type="entry name" value="Amino acid/polyamine transporter I"/>
    <property type="match status" value="1"/>
</dbReference>
<feature type="transmembrane region" description="Helical" evidence="7">
    <location>
        <begin position="684"/>
        <end position="703"/>
    </location>
</feature>
<dbReference type="PANTHER" id="PTHR43341">
    <property type="entry name" value="AMINO ACID PERMEASE"/>
    <property type="match status" value="1"/>
</dbReference>
<comment type="subcellular location">
    <subcellularLocation>
        <location evidence="1">Membrane</location>
        <topology evidence="1">Multi-pass membrane protein</topology>
    </subcellularLocation>
</comment>
<sequence>MAYLTTITHVIQLLYYRTWYCWVIVVSGLLQTITYVCRDLSIKYPDNETYYVLCVLRLKAWHYGIVFVAFDIFAFIVQIAGAAQAAGNDVPEDKVMRGLHIYMGGVGIQQLFILCFCVAVFAFWRSIRRQTEKGAPLGVLVLIYTLIAVLILVTVRIIFRLIEYANGLESSIPEHEAYQKLKKTLIFATMILLSSKYADQDIGVWVKREDMNSPIGLGGNKMRKLEYIVPEILANRCDTLVTIGGTQSNHCRQVAALGAKLGLKVITVHQKRAYFAGDADDVLRQRADSNKEDIMHEEVAAPGMKDMNEAQPGRGQLVRGLKQRHVAMIAIAGSIGTGMIIGTGAALAQAGPAGILIAYSIVGLVVFQVLSGMGEMAAWLPMQSGFTGYATRFVDPALGFALGWMYIVAMPNQLVASSLVIQYWLPGEKVNPAVFVAVFLVAIIVINFFGVAVFGEMEFWFGLVKCITLIGLIILCIILAAGGGPNHQATGFQYWSDPGAFNPYILSGSAGNFLSFWSGLIDAVFAYAGIELIGVTAAETQNPTKAIPKAIRLTFVRICFFYVAAVFVLGLLVPYNSKELLFAVKAKASANASPFVVAVILAGIPILPGFFNGCILFFTFSTASSDLYVAVRTLYGLAKENKAPAIFARTDKRGVPLYALAASSVFGCLGFMTARAAGKDVFTYLVNVVTIFGLLTWISLLVAHIGFVRARRAQGLANSQMPYVAPAGIIGSFAALFACIVIAIFKNFDVSVPSVNKGRFNVKGFVTGYLGIPVYLALIFGCELDTHDVLVTFRQCNNDVRIYVHAVTDGRKIVDDDGQGRLGGDLIKEIEQYRCGCCLAKIRRGQNKSVVGASICRVGNVL</sequence>
<dbReference type="PROSITE" id="PS00218">
    <property type="entry name" value="AMINO_ACID_PERMEASE_1"/>
    <property type="match status" value="1"/>
</dbReference>
<dbReference type="FunFam" id="1.20.1740.10:FF:000001">
    <property type="entry name" value="Amino acid permease"/>
    <property type="match status" value="1"/>
</dbReference>
<feature type="transmembrane region" description="Helical" evidence="7">
    <location>
        <begin position="555"/>
        <end position="575"/>
    </location>
</feature>
<dbReference type="EMBL" id="JAQHRD010000006">
    <property type="protein sequence ID" value="KAJ6439258.1"/>
    <property type="molecule type" value="Genomic_DNA"/>
</dbReference>
<keyword evidence="5 7" id="KW-1133">Transmembrane helix</keyword>
<feature type="transmembrane region" description="Helical" evidence="7">
    <location>
        <begin position="460"/>
        <end position="481"/>
    </location>
</feature>
<feature type="transmembrane region" description="Helical" evidence="7">
    <location>
        <begin position="60"/>
        <end position="81"/>
    </location>
</feature>
<dbReference type="InterPro" id="IPR007568">
    <property type="entry name" value="RTA1"/>
</dbReference>
<feature type="transmembrane region" description="Helical" evidence="7">
    <location>
        <begin position="355"/>
        <end position="380"/>
    </location>
</feature>
<feature type="transmembrane region" description="Helical" evidence="7">
    <location>
        <begin position="136"/>
        <end position="159"/>
    </location>
</feature>
<evidence type="ECO:0000256" key="1">
    <source>
        <dbReference type="ARBA" id="ARBA00004141"/>
    </source>
</evidence>
<gene>
    <name evidence="10" type="primary">YAT</name>
    <name evidence="10" type="ORF">O9K51_07143</name>
</gene>
<evidence type="ECO:0000256" key="7">
    <source>
        <dbReference type="SAM" id="Phobius"/>
    </source>
</evidence>
<dbReference type="Pfam" id="PF04479">
    <property type="entry name" value="RTA1"/>
    <property type="match status" value="1"/>
</dbReference>
<feature type="domain" description="Tryptophan synthase beta chain-like PALP" evidence="8">
    <location>
        <begin position="195"/>
        <end position="271"/>
    </location>
</feature>
<feature type="transmembrane region" description="Helical" evidence="7">
    <location>
        <begin position="19"/>
        <end position="37"/>
    </location>
</feature>
<accession>A0AB34FIG4</accession>
<feature type="transmembrane region" description="Helical" evidence="7">
    <location>
        <begin position="400"/>
        <end position="421"/>
    </location>
</feature>
<dbReference type="InterPro" id="IPR001926">
    <property type="entry name" value="TrpB-like_PALP"/>
</dbReference>
<evidence type="ECO:0000256" key="4">
    <source>
        <dbReference type="ARBA" id="ARBA00022970"/>
    </source>
</evidence>
<feature type="transmembrane region" description="Helical" evidence="7">
    <location>
        <begin position="657"/>
        <end position="678"/>
    </location>
</feature>
<dbReference type="GO" id="GO:0016020">
    <property type="term" value="C:membrane"/>
    <property type="evidence" value="ECO:0007669"/>
    <property type="project" value="UniProtKB-SubCell"/>
</dbReference>
<keyword evidence="6 7" id="KW-0472">Membrane</keyword>
<dbReference type="InterPro" id="IPR004841">
    <property type="entry name" value="AA-permease/SLC12A_dom"/>
</dbReference>
<dbReference type="Gene3D" id="3.40.50.1100">
    <property type="match status" value="1"/>
</dbReference>
<feature type="transmembrane region" description="Helical" evidence="7">
    <location>
        <begin position="326"/>
        <end position="348"/>
    </location>
</feature>
<dbReference type="AlphaFoldDB" id="A0AB34FIG4"/>
<name>A0AB34FIG4_9HYPO</name>
<evidence type="ECO:0000256" key="3">
    <source>
        <dbReference type="ARBA" id="ARBA00022692"/>
    </source>
</evidence>
<evidence type="ECO:0000256" key="6">
    <source>
        <dbReference type="ARBA" id="ARBA00023136"/>
    </source>
</evidence>
<keyword evidence="3 7" id="KW-0812">Transmembrane</keyword>
<dbReference type="Pfam" id="PF00324">
    <property type="entry name" value="AA_permease"/>
    <property type="match status" value="1"/>
</dbReference>
<dbReference type="Pfam" id="PF00291">
    <property type="entry name" value="PALP"/>
    <property type="match status" value="1"/>
</dbReference>
<evidence type="ECO:0000259" key="9">
    <source>
        <dbReference type="Pfam" id="PF00324"/>
    </source>
</evidence>